<evidence type="ECO:0000256" key="3">
    <source>
        <dbReference type="ARBA" id="ARBA00022475"/>
    </source>
</evidence>
<keyword evidence="9 18" id="KW-0812">Transmembrane</keyword>
<dbReference type="Proteomes" id="UP000034156">
    <property type="component" value="Chromosome"/>
</dbReference>
<keyword evidence="13 18" id="KW-0511">Multifunctional enzyme</keyword>
<feature type="transmembrane region" description="Helical" evidence="19">
    <location>
        <begin position="153"/>
        <end position="171"/>
    </location>
</feature>
<dbReference type="InterPro" id="IPR050882">
    <property type="entry name" value="Prepilin_peptidase/N-MTase"/>
</dbReference>
<keyword evidence="7 18" id="KW-0808">Transferase</keyword>
<keyword evidence="8" id="KW-0949">S-adenosyl-L-methionine</keyword>
<evidence type="ECO:0000313" key="25">
    <source>
        <dbReference type="Proteomes" id="UP000324176"/>
    </source>
</evidence>
<name>A0A0F7KGJ7_9PROT</name>
<dbReference type="KEGG" id="nco:AAW31_09150"/>
<keyword evidence="4" id="KW-0997">Cell inner membrane</keyword>
<dbReference type="PANTHER" id="PTHR30487">
    <property type="entry name" value="TYPE 4 PREPILIN-LIKE PROTEINS LEADER PEPTIDE-PROCESSING ENZYME"/>
    <property type="match status" value="1"/>
</dbReference>
<evidence type="ECO:0000313" key="22">
    <source>
        <dbReference type="EMBL" id="AKH37947.1"/>
    </source>
</evidence>
<dbReference type="PRINTS" id="PR00864">
    <property type="entry name" value="PREPILNPTASE"/>
</dbReference>
<proteinExistence type="inferred from homology"/>
<reference evidence="22 24" key="2">
    <citation type="journal article" date="2016" name="Genome Announc.">
        <title>Genome Sequence of Nitrosomonas communis Strain Nm2, a Mesophilic Ammonia-Oxidizing Bacterium Isolated from Mediterranean Soil.</title>
        <authorList>
            <person name="Kozlowski J.A."/>
            <person name="Kits K.D."/>
            <person name="Stein L.Y."/>
        </authorList>
    </citation>
    <scope>NUCLEOTIDE SEQUENCE [LARGE SCALE GENOMIC DNA]</scope>
    <source>
        <strain evidence="22 24">Nm2</strain>
    </source>
</reference>
<evidence type="ECO:0000256" key="17">
    <source>
        <dbReference type="RuleBase" id="RU003793"/>
    </source>
</evidence>
<dbReference type="Pfam" id="PF06750">
    <property type="entry name" value="A24_N_bact"/>
    <property type="match status" value="1"/>
</dbReference>
<keyword evidence="3" id="KW-1003">Cell membrane</keyword>
<evidence type="ECO:0000256" key="5">
    <source>
        <dbReference type="ARBA" id="ARBA00022603"/>
    </source>
</evidence>
<dbReference type="EMBL" id="CP011451">
    <property type="protein sequence ID" value="AKH37947.1"/>
    <property type="molecule type" value="Genomic_DNA"/>
</dbReference>
<feature type="domain" description="Prepilin type IV endopeptidase peptidase" evidence="20">
    <location>
        <begin position="135"/>
        <end position="243"/>
    </location>
</feature>
<dbReference type="Gene3D" id="1.20.120.1220">
    <property type="match status" value="1"/>
</dbReference>
<dbReference type="PANTHER" id="PTHR30487:SF0">
    <property type="entry name" value="PREPILIN LEADER PEPTIDASE_N-METHYLTRANSFERASE-RELATED"/>
    <property type="match status" value="1"/>
</dbReference>
<keyword evidence="24" id="KW-1185">Reference proteome</keyword>
<keyword evidence="5 18" id="KW-0489">Methyltransferase</keyword>
<evidence type="ECO:0000256" key="2">
    <source>
        <dbReference type="ARBA" id="ARBA00005801"/>
    </source>
</evidence>
<reference evidence="23 25" key="3">
    <citation type="submission" date="2019-07" db="EMBL/GenBank/DDBJ databases">
        <title>Active sludge and wastewater microbial communities from Klosterneuburg, Austria.</title>
        <authorList>
            <person name="Wagner M."/>
        </authorList>
    </citation>
    <scope>NUCLEOTIDE SEQUENCE [LARGE SCALE GENOMIC DNA]</scope>
    <source>
        <strain evidence="23 25">Nm2</strain>
    </source>
</reference>
<evidence type="ECO:0000256" key="18">
    <source>
        <dbReference type="RuleBase" id="RU003794"/>
    </source>
</evidence>
<comment type="similarity">
    <text evidence="2 17">Belongs to the peptidase A24 family.</text>
</comment>
<dbReference type="EC" id="3.4.23.43" evidence="15 18"/>
<keyword evidence="6 18" id="KW-0645">Protease</keyword>
<comment type="function">
    <text evidence="18">Plays an essential role in type IV pili and type II pseudopili formation by proteolytically removing the leader sequence from substrate proteins and subsequently monomethylating the alpha-amino group of the newly exposed N-terminal phenylalanine.</text>
</comment>
<evidence type="ECO:0000259" key="20">
    <source>
        <dbReference type="Pfam" id="PF01478"/>
    </source>
</evidence>
<dbReference type="GO" id="GO:0032259">
    <property type="term" value="P:methylation"/>
    <property type="evidence" value="ECO:0007669"/>
    <property type="project" value="UniProtKB-KW"/>
</dbReference>
<accession>A0A0F7KGJ7</accession>
<protein>
    <recommendedName>
        <fullName evidence="16 18">Prepilin leader peptidase/N-methyltransferase</fullName>
        <ecNumber evidence="18">2.1.1.-</ecNumber>
        <ecNumber evidence="15 18">3.4.23.43</ecNumber>
    </recommendedName>
</protein>
<organism evidence="22 24">
    <name type="scientific">Nitrosomonas communis</name>
    <dbReference type="NCBI Taxonomy" id="44574"/>
    <lineage>
        <taxon>Bacteria</taxon>
        <taxon>Pseudomonadati</taxon>
        <taxon>Pseudomonadota</taxon>
        <taxon>Betaproteobacteria</taxon>
        <taxon>Nitrosomonadales</taxon>
        <taxon>Nitrosomonadaceae</taxon>
        <taxon>Nitrosomonas</taxon>
    </lineage>
</organism>
<evidence type="ECO:0000313" key="24">
    <source>
        <dbReference type="Proteomes" id="UP000034156"/>
    </source>
</evidence>
<evidence type="ECO:0000313" key="23">
    <source>
        <dbReference type="EMBL" id="TYP85028.1"/>
    </source>
</evidence>
<dbReference type="RefSeq" id="WP_046850015.1">
    <property type="nucleotide sequence ID" value="NZ_CP011451.1"/>
</dbReference>
<dbReference type="OrthoDB" id="9789291at2"/>
<evidence type="ECO:0000256" key="4">
    <source>
        <dbReference type="ARBA" id="ARBA00022519"/>
    </source>
</evidence>
<comment type="subcellular location">
    <subcellularLocation>
        <location evidence="1">Cell inner membrane</location>
        <topology evidence="1">Multi-pass membrane protein</topology>
    </subcellularLocation>
    <subcellularLocation>
        <location evidence="18">Cell membrane</location>
        <topology evidence="18">Multi-pass membrane protein</topology>
    </subcellularLocation>
</comment>
<evidence type="ECO:0000256" key="8">
    <source>
        <dbReference type="ARBA" id="ARBA00022691"/>
    </source>
</evidence>
<dbReference type="InterPro" id="IPR014032">
    <property type="entry name" value="Peptidase_A24A_bac"/>
</dbReference>
<evidence type="ECO:0000256" key="6">
    <source>
        <dbReference type="ARBA" id="ARBA00022670"/>
    </source>
</evidence>
<dbReference type="Proteomes" id="UP000324176">
    <property type="component" value="Unassembled WGS sequence"/>
</dbReference>
<feature type="domain" description="Prepilin peptidase A24 N-terminal" evidence="21">
    <location>
        <begin position="20"/>
        <end position="125"/>
    </location>
</feature>
<gene>
    <name evidence="22" type="ORF">AAW31_09150</name>
    <name evidence="23" type="ORF">BCL69_103621</name>
</gene>
<reference evidence="24" key="1">
    <citation type="submission" date="2015-05" db="EMBL/GenBank/DDBJ databases">
        <title>Draft genome of Nitrosomonas communis strain Nm2.</title>
        <authorList>
            <person name="Kozlowski J.A."/>
            <person name="Kits K.D."/>
            <person name="Stein L.Y."/>
        </authorList>
    </citation>
    <scope>NUCLEOTIDE SEQUENCE [LARGE SCALE GENOMIC DNA]</scope>
    <source>
        <strain evidence="24">Nm2</strain>
    </source>
</reference>
<evidence type="ECO:0000256" key="12">
    <source>
        <dbReference type="ARBA" id="ARBA00023136"/>
    </source>
</evidence>
<evidence type="ECO:0000256" key="10">
    <source>
        <dbReference type="ARBA" id="ARBA00022801"/>
    </source>
</evidence>
<feature type="transmembrane region" description="Helical" evidence="19">
    <location>
        <begin position="125"/>
        <end position="147"/>
    </location>
</feature>
<dbReference type="GO" id="GO:0005886">
    <property type="term" value="C:plasma membrane"/>
    <property type="evidence" value="ECO:0007669"/>
    <property type="project" value="UniProtKB-SubCell"/>
</dbReference>
<comment type="catalytic activity">
    <reaction evidence="14 18">
        <text>Typically cleaves a -Gly-|-Phe- bond to release an N-terminal, basic peptide of 5-8 residues from type IV prepilin, and then N-methylates the new N-terminal amino group, the methyl donor being S-adenosyl-L-methionine.</text>
        <dbReference type="EC" id="3.4.23.43"/>
    </reaction>
</comment>
<evidence type="ECO:0000259" key="21">
    <source>
        <dbReference type="Pfam" id="PF06750"/>
    </source>
</evidence>
<keyword evidence="11 19" id="KW-1133">Transmembrane helix</keyword>
<evidence type="ECO:0000256" key="19">
    <source>
        <dbReference type="SAM" id="Phobius"/>
    </source>
</evidence>
<dbReference type="InterPro" id="IPR000045">
    <property type="entry name" value="Prepilin_IV_endopep_pep"/>
</dbReference>
<keyword evidence="12 19" id="KW-0472">Membrane</keyword>
<dbReference type="AlphaFoldDB" id="A0A0F7KGJ7"/>
<keyword evidence="10 18" id="KW-0378">Hydrolase</keyword>
<evidence type="ECO:0000256" key="7">
    <source>
        <dbReference type="ARBA" id="ARBA00022679"/>
    </source>
</evidence>
<evidence type="ECO:0000256" key="1">
    <source>
        <dbReference type="ARBA" id="ARBA00004429"/>
    </source>
</evidence>
<evidence type="ECO:0000256" key="9">
    <source>
        <dbReference type="ARBA" id="ARBA00022692"/>
    </source>
</evidence>
<dbReference type="InterPro" id="IPR010627">
    <property type="entry name" value="Prepilin_pept_A24_N"/>
</dbReference>
<feature type="transmembrane region" description="Helical" evidence="19">
    <location>
        <begin position="260"/>
        <end position="276"/>
    </location>
</feature>
<dbReference type="GO" id="GO:0004190">
    <property type="term" value="F:aspartic-type endopeptidase activity"/>
    <property type="evidence" value="ECO:0007669"/>
    <property type="project" value="UniProtKB-EC"/>
</dbReference>
<sequence length="286" mass="32028">MTLTDSLQHSSAIFIAFSTIIGIIVGSFLNVVIYRLPRMMERAWHQQCAELRGENIHHSPVFNLVIPRSTCPQCEHRITVLENIPLISYLFLKGYCSQCNTRISLRYPIVEGFTGIMSGFTAWHFGFGLTTIAALLFIWAMIALTFIDLESQLLPDTITLPLLWIGLLFNLDNGFIEIRSAIIGTVAGYLVLWTIYWGFKLITGKEGMGYGDFKLLAAIGAWLGWQMLPLVILFSSFAGGVISFILIITNKFQRNTTIPFGPYLAAGGLIALFWGNKINHAYFGLF</sequence>
<dbReference type="PATRIC" id="fig|44574.3.peg.2234"/>
<evidence type="ECO:0000256" key="13">
    <source>
        <dbReference type="ARBA" id="ARBA00023268"/>
    </source>
</evidence>
<dbReference type="GO" id="GO:0006465">
    <property type="term" value="P:signal peptide processing"/>
    <property type="evidence" value="ECO:0007669"/>
    <property type="project" value="TreeGrafter"/>
</dbReference>
<dbReference type="EMBL" id="VNHT01000036">
    <property type="protein sequence ID" value="TYP85028.1"/>
    <property type="molecule type" value="Genomic_DNA"/>
</dbReference>
<dbReference type="EC" id="2.1.1.-" evidence="18"/>
<feature type="transmembrane region" description="Helical" evidence="19">
    <location>
        <begin position="219"/>
        <end position="248"/>
    </location>
</feature>
<feature type="transmembrane region" description="Helical" evidence="19">
    <location>
        <begin position="178"/>
        <end position="199"/>
    </location>
</feature>
<evidence type="ECO:0000256" key="14">
    <source>
        <dbReference type="ARBA" id="ARBA00050401"/>
    </source>
</evidence>
<feature type="transmembrane region" description="Helical" evidence="19">
    <location>
        <begin position="12"/>
        <end position="34"/>
    </location>
</feature>
<dbReference type="Pfam" id="PF01478">
    <property type="entry name" value="Peptidase_A24"/>
    <property type="match status" value="1"/>
</dbReference>
<evidence type="ECO:0000256" key="16">
    <source>
        <dbReference type="ARBA" id="ARBA00071870"/>
    </source>
</evidence>
<dbReference type="FunFam" id="1.20.120.1220:FF:000001">
    <property type="entry name" value="Type 4 prepilin-like proteins leader peptide-processing enzyme"/>
    <property type="match status" value="1"/>
</dbReference>
<evidence type="ECO:0000256" key="15">
    <source>
        <dbReference type="ARBA" id="ARBA00067082"/>
    </source>
</evidence>
<evidence type="ECO:0000256" key="11">
    <source>
        <dbReference type="ARBA" id="ARBA00022989"/>
    </source>
</evidence>
<dbReference type="GO" id="GO:0008168">
    <property type="term" value="F:methyltransferase activity"/>
    <property type="evidence" value="ECO:0007669"/>
    <property type="project" value="UniProtKB-KW"/>
</dbReference>